<keyword evidence="4 5" id="KW-0238">DNA-binding</keyword>
<gene>
    <name evidence="8" type="primary">LOC103506596</name>
</gene>
<dbReference type="SMART" id="SM00980">
    <property type="entry name" value="THAP"/>
    <property type="match status" value="1"/>
</dbReference>
<feature type="domain" description="THAP-type" evidence="6">
    <location>
        <begin position="1"/>
        <end position="92"/>
    </location>
</feature>
<dbReference type="GeneID" id="103506596"/>
<dbReference type="Gene3D" id="6.20.210.20">
    <property type="entry name" value="THAP domain"/>
    <property type="match status" value="1"/>
</dbReference>
<dbReference type="GO" id="GO:0003677">
    <property type="term" value="F:DNA binding"/>
    <property type="evidence" value="ECO:0007669"/>
    <property type="project" value="UniProtKB-UniRule"/>
</dbReference>
<keyword evidence="7" id="KW-1185">Reference proteome</keyword>
<keyword evidence="1" id="KW-0479">Metal-binding</keyword>
<accession>A0A3Q0IS18</accession>
<sequence length="264" mass="30111">MSGSYKYCVVPKCTSTTVATPDKLFIHVPKDVKQRKAWLTAMRRADPLSNKTTAFVCEEHFNLEQDMENYIRFQIMKEGPIRLHPGVIPHKFKCQQSQTTAHIKAPRQSSLKRKHQAMVQDLLSQPQPCTSSTPDFDEELPESDFIDEVQVGEDPILSSDEDYASIMEVKEVVATAKKSTDTHHLRTTKQCKKLLQNMKTERKNYYDTGNMGDLHLSTSLQPTNSGTPTLLQSFDHGTKCVKARRKLIEWTELKLSVSKQTQKI</sequence>
<evidence type="ECO:0000256" key="4">
    <source>
        <dbReference type="ARBA" id="ARBA00023125"/>
    </source>
</evidence>
<evidence type="ECO:0000259" key="6">
    <source>
        <dbReference type="PROSITE" id="PS50950"/>
    </source>
</evidence>
<evidence type="ECO:0000256" key="1">
    <source>
        <dbReference type="ARBA" id="ARBA00022723"/>
    </source>
</evidence>
<keyword evidence="3" id="KW-0862">Zinc</keyword>
<dbReference type="RefSeq" id="XP_026677423.1">
    <property type="nucleotide sequence ID" value="XM_026821622.1"/>
</dbReference>
<protein>
    <submittedName>
        <fullName evidence="8">Uncharacterized protein LOC103506596 isoform X2</fullName>
    </submittedName>
</protein>
<reference evidence="8" key="1">
    <citation type="submission" date="2025-08" db="UniProtKB">
        <authorList>
            <consortium name="RefSeq"/>
        </authorList>
    </citation>
    <scope>IDENTIFICATION</scope>
</reference>
<dbReference type="AlphaFoldDB" id="A0A3Q0IS18"/>
<evidence type="ECO:0000313" key="7">
    <source>
        <dbReference type="Proteomes" id="UP000079169"/>
    </source>
</evidence>
<evidence type="ECO:0000313" key="8">
    <source>
        <dbReference type="RefSeq" id="XP_026677423.1"/>
    </source>
</evidence>
<dbReference type="PROSITE" id="PS50950">
    <property type="entry name" value="ZF_THAP"/>
    <property type="match status" value="1"/>
</dbReference>
<dbReference type="Pfam" id="PF05485">
    <property type="entry name" value="THAP"/>
    <property type="match status" value="1"/>
</dbReference>
<evidence type="ECO:0000256" key="5">
    <source>
        <dbReference type="PROSITE-ProRule" id="PRU00309"/>
    </source>
</evidence>
<name>A0A3Q0IS18_DIACI</name>
<dbReference type="GO" id="GO:0008270">
    <property type="term" value="F:zinc ion binding"/>
    <property type="evidence" value="ECO:0007669"/>
    <property type="project" value="UniProtKB-KW"/>
</dbReference>
<dbReference type="InterPro" id="IPR006612">
    <property type="entry name" value="THAP_Znf"/>
</dbReference>
<dbReference type="Proteomes" id="UP000079169">
    <property type="component" value="Unplaced"/>
</dbReference>
<organism evidence="7 8">
    <name type="scientific">Diaphorina citri</name>
    <name type="common">Asian citrus psyllid</name>
    <dbReference type="NCBI Taxonomy" id="121845"/>
    <lineage>
        <taxon>Eukaryota</taxon>
        <taxon>Metazoa</taxon>
        <taxon>Ecdysozoa</taxon>
        <taxon>Arthropoda</taxon>
        <taxon>Hexapoda</taxon>
        <taxon>Insecta</taxon>
        <taxon>Pterygota</taxon>
        <taxon>Neoptera</taxon>
        <taxon>Paraneoptera</taxon>
        <taxon>Hemiptera</taxon>
        <taxon>Sternorrhyncha</taxon>
        <taxon>Psylloidea</taxon>
        <taxon>Psyllidae</taxon>
        <taxon>Diaphorininae</taxon>
        <taxon>Diaphorina</taxon>
    </lineage>
</organism>
<dbReference type="SUPFAM" id="SSF57716">
    <property type="entry name" value="Glucocorticoid receptor-like (DNA-binding domain)"/>
    <property type="match status" value="1"/>
</dbReference>
<keyword evidence="2 5" id="KW-0863">Zinc-finger</keyword>
<evidence type="ECO:0000256" key="2">
    <source>
        <dbReference type="ARBA" id="ARBA00022771"/>
    </source>
</evidence>
<dbReference type="InterPro" id="IPR038441">
    <property type="entry name" value="THAP_Znf_sf"/>
</dbReference>
<evidence type="ECO:0000256" key="3">
    <source>
        <dbReference type="ARBA" id="ARBA00022833"/>
    </source>
</evidence>
<proteinExistence type="predicted"/>